<evidence type="ECO:0008006" key="5">
    <source>
        <dbReference type="Google" id="ProtNLM"/>
    </source>
</evidence>
<dbReference type="AlphaFoldDB" id="A0A1A0WF39"/>
<dbReference type="OrthoDB" id="7502542at2"/>
<keyword evidence="2" id="KW-1133">Transmembrane helix</keyword>
<feature type="compositionally biased region" description="Basic and acidic residues" evidence="1">
    <location>
        <begin position="185"/>
        <end position="197"/>
    </location>
</feature>
<dbReference type="EMBL" id="LZSY01000021">
    <property type="protein sequence ID" value="OBB96935.1"/>
    <property type="molecule type" value="Genomic_DNA"/>
</dbReference>
<evidence type="ECO:0000256" key="1">
    <source>
        <dbReference type="SAM" id="MobiDB-lite"/>
    </source>
</evidence>
<sequence>MPTWSWIVIAAVVVIIVLLAVVVGASMMRQKRSERLREQFGPEYEHAVEKAGGQRAAERELLARERKHNKLKINELSPESRTRYVEAWGVTQAGFVDNPSKSVGEADRLVTEVMRERGYPIDDFEQRAADISVDHPKVVEHYRAAHILHLAQDQGEIGTEAQREALVHYRALFEQLVGNAPESHAGPETRSGRDTQAAEHVAQSEHGAPAEGETGTNQTGTDSTKEARA</sequence>
<evidence type="ECO:0000313" key="3">
    <source>
        <dbReference type="EMBL" id="OBB96935.1"/>
    </source>
</evidence>
<keyword evidence="2" id="KW-0812">Transmembrane</keyword>
<evidence type="ECO:0000256" key="2">
    <source>
        <dbReference type="SAM" id="Phobius"/>
    </source>
</evidence>
<name>A0A1A0WF39_MYCPR</name>
<feature type="region of interest" description="Disordered" evidence="1">
    <location>
        <begin position="180"/>
        <end position="229"/>
    </location>
</feature>
<organism evidence="3 4">
    <name type="scientific">Mycolicibacterium peregrinum</name>
    <name type="common">Mycobacterium peregrinum</name>
    <dbReference type="NCBI Taxonomy" id="43304"/>
    <lineage>
        <taxon>Bacteria</taxon>
        <taxon>Bacillati</taxon>
        <taxon>Actinomycetota</taxon>
        <taxon>Actinomycetes</taxon>
        <taxon>Mycobacteriales</taxon>
        <taxon>Mycobacteriaceae</taxon>
        <taxon>Mycolicibacterium</taxon>
    </lineage>
</organism>
<gene>
    <name evidence="3" type="ORF">A5779_16370</name>
</gene>
<dbReference type="Proteomes" id="UP000094008">
    <property type="component" value="Unassembled WGS sequence"/>
</dbReference>
<evidence type="ECO:0000313" key="4">
    <source>
        <dbReference type="Proteomes" id="UP000094008"/>
    </source>
</evidence>
<feature type="transmembrane region" description="Helical" evidence="2">
    <location>
        <begin position="6"/>
        <end position="27"/>
    </location>
</feature>
<accession>A0A1A0WF39</accession>
<reference evidence="4" key="1">
    <citation type="submission" date="2016-06" db="EMBL/GenBank/DDBJ databases">
        <authorList>
            <person name="Sutton G."/>
            <person name="Brinkac L."/>
            <person name="Sanka R."/>
            <person name="Adams M."/>
            <person name="Lau E."/>
            <person name="Mehaffy C."/>
            <person name="Tameris M."/>
            <person name="Hatherill M."/>
            <person name="Hanekom W."/>
            <person name="Mahomed H."/>
            <person name="Mcshane H."/>
        </authorList>
    </citation>
    <scope>NUCLEOTIDE SEQUENCE [LARGE SCALE GENOMIC DNA]</scope>
    <source>
        <strain evidence="4">852002-10433_SCH5171157</strain>
    </source>
</reference>
<comment type="caution">
    <text evidence="3">The sequence shown here is derived from an EMBL/GenBank/DDBJ whole genome shotgun (WGS) entry which is preliminary data.</text>
</comment>
<protein>
    <recommendedName>
        <fullName evidence="5">Secreted protein</fullName>
    </recommendedName>
</protein>
<keyword evidence="2" id="KW-0472">Membrane</keyword>
<proteinExistence type="predicted"/>